<dbReference type="Proteomes" id="UP000652761">
    <property type="component" value="Unassembled WGS sequence"/>
</dbReference>
<gene>
    <name evidence="1" type="ORF">Taro_044033</name>
</gene>
<dbReference type="EMBL" id="NMUH01004874">
    <property type="protein sequence ID" value="MQM11128.1"/>
    <property type="molecule type" value="Genomic_DNA"/>
</dbReference>
<sequence>MFSRGALCRHLTIVFYNPFLGAVRGGTGVCSSLTSWRVRGSRWFYLWDLNLEEVLGGRGCGETLFSPSCSVSLVVTPGCSFLISWRSGMLVRAEGLLPHCVDSAGSAGVVSGPTLVVGRGFTLFRCFVLLMLSLELLLLWLVRDWLSLLSLVREAHLLLSPGRDSLSQEFIARRLWWRFVAPCVANSVSCERERLFRSESRVAFLQVLGVFGSMGGGTTFRVSGGGSERSGRYSGIRAQGSNEICNELITMAVLKKGTSTLLARLCRITVRTVPCPLLSVAVLPHSLRCAVCLAGAFWRVFLERCLGSSGGGSPKTCLRCFCSSACCSVFSDGLCCWPFGLCVLVKVLPRIAPLLILAEVLPRSAQCSFWATVVLPLWFEVCRLVGLRSGEVLPGRLLALLVEVLHRAALCLFWSSLLFLSVEMSCRCCRLDRLCDSLLGCCRPRCGAVDHVSGRGAGQEFIVGWLWWQFVASCVASSVSCECERLFRSESRVAFLQVLG</sequence>
<reference evidence="1" key="1">
    <citation type="submission" date="2017-07" db="EMBL/GenBank/DDBJ databases">
        <title>Taro Niue Genome Assembly and Annotation.</title>
        <authorList>
            <person name="Atibalentja N."/>
            <person name="Keating K."/>
            <person name="Fields C.J."/>
        </authorList>
    </citation>
    <scope>NUCLEOTIDE SEQUENCE</scope>
    <source>
        <strain evidence="1">Niue_2</strain>
        <tissue evidence="1">Leaf</tissue>
    </source>
</reference>
<keyword evidence="2" id="KW-1185">Reference proteome</keyword>
<evidence type="ECO:0000313" key="2">
    <source>
        <dbReference type="Proteomes" id="UP000652761"/>
    </source>
</evidence>
<accession>A0A843WX94</accession>
<feature type="non-terminal residue" evidence="1">
    <location>
        <position position="1"/>
    </location>
</feature>
<dbReference type="AlphaFoldDB" id="A0A843WX94"/>
<proteinExistence type="predicted"/>
<protein>
    <submittedName>
        <fullName evidence="1">Uncharacterized protein</fullName>
    </submittedName>
</protein>
<evidence type="ECO:0000313" key="1">
    <source>
        <dbReference type="EMBL" id="MQM11128.1"/>
    </source>
</evidence>
<comment type="caution">
    <text evidence="1">The sequence shown here is derived from an EMBL/GenBank/DDBJ whole genome shotgun (WGS) entry which is preliminary data.</text>
</comment>
<name>A0A843WX94_COLES</name>
<organism evidence="1 2">
    <name type="scientific">Colocasia esculenta</name>
    <name type="common">Wild taro</name>
    <name type="synonym">Arum esculentum</name>
    <dbReference type="NCBI Taxonomy" id="4460"/>
    <lineage>
        <taxon>Eukaryota</taxon>
        <taxon>Viridiplantae</taxon>
        <taxon>Streptophyta</taxon>
        <taxon>Embryophyta</taxon>
        <taxon>Tracheophyta</taxon>
        <taxon>Spermatophyta</taxon>
        <taxon>Magnoliopsida</taxon>
        <taxon>Liliopsida</taxon>
        <taxon>Araceae</taxon>
        <taxon>Aroideae</taxon>
        <taxon>Colocasieae</taxon>
        <taxon>Colocasia</taxon>
    </lineage>
</organism>